<keyword evidence="1" id="KW-0175">Coiled coil</keyword>
<dbReference type="Gene3D" id="3.40.50.300">
    <property type="entry name" value="P-loop containing nucleotide triphosphate hydrolases"/>
    <property type="match status" value="1"/>
</dbReference>
<dbReference type="OrthoDB" id="5295100at2"/>
<proteinExistence type="predicted"/>
<dbReference type="Proteomes" id="UP000295367">
    <property type="component" value="Unassembled WGS sequence"/>
</dbReference>
<dbReference type="InterPro" id="IPR045063">
    <property type="entry name" value="Dynamin_N"/>
</dbReference>
<dbReference type="EMBL" id="SMCO01000004">
    <property type="protein sequence ID" value="TCV88077.1"/>
    <property type="molecule type" value="Genomic_DNA"/>
</dbReference>
<sequence length="651" mass="74108">MTTQLKAQIEHYQHWREELIQAITAYASWLEKSGNQDASQSLRLSELLESLKHDHMTLAFVAEFSRGKTELINALFFSDFNQRLLPSDVGRTTMCPTEIFSEPGQAPYIRLLPIETRARDDSIGALKKLSKEWNRIKLDLSSPDEMLAAMQRLTETKMVTPDEAKKLGLWSDDPALINMIGHNGKIEVPSWRYAQINYPHPLLNSGLVILDTPGLNALGTEPELTLNIIPNAHAVLFLLATDTGVTQSDMVIWRQFVEPHAQRRVAVLNKIDTVWDDLKSQKQIEDSIQRQLEKTASQLNLPPESVITISAQKALLAKIRNDAVLLEKSGIEKLESLFANDFIPGKQVIVCNSVLKEIGDMVASSRQQIDNQLLSSRHELSELVSLTGKNRGVIEMLREKILEDKKQYDSSVKNFNLTKQALSQQGSAMLANLDQQWLEETLDKSRLSIQDRWTTTGLMRGMQSLLALLMSQFESTQEGSMHIQRLLDTAYTRFYKKHQLKRVNPPALNLEMHHAKLTELIQSTSDFCNDPVNVMTEKHFLIKKFYLALVGQAEDVFILARYDAGNWLKSALNPLFSEIKEYKVHLQKRLDNVKKIHENVDTLKQRINDQQSTIRHLEEHVAFLDGIMKQFSNPQGETPDKAIEHNTALLH</sequence>
<evidence type="ECO:0000313" key="3">
    <source>
        <dbReference type="EMBL" id="TCV88077.1"/>
    </source>
</evidence>
<name>A0A4R3Y858_9PROT</name>
<evidence type="ECO:0000313" key="4">
    <source>
        <dbReference type="Proteomes" id="UP000295367"/>
    </source>
</evidence>
<gene>
    <name evidence="3" type="ORF">EDC63_10434</name>
</gene>
<feature type="domain" description="Dynamin N-terminal" evidence="2">
    <location>
        <begin position="59"/>
        <end position="271"/>
    </location>
</feature>
<dbReference type="InterPro" id="IPR051943">
    <property type="entry name" value="TRAFAC_Dynamin-like_GTPase"/>
</dbReference>
<reference evidence="3 4" key="1">
    <citation type="submission" date="2019-03" db="EMBL/GenBank/DDBJ databases">
        <title>Genomic Encyclopedia of Type Strains, Phase IV (KMG-IV): sequencing the most valuable type-strain genomes for metagenomic binning, comparative biology and taxonomic classification.</title>
        <authorList>
            <person name="Goeker M."/>
        </authorList>
    </citation>
    <scope>NUCLEOTIDE SEQUENCE [LARGE SCALE GENOMIC DNA]</scope>
    <source>
        <strain evidence="3 4">DSM 100309</strain>
    </source>
</reference>
<keyword evidence="4" id="KW-1185">Reference proteome</keyword>
<dbReference type="PANTHER" id="PTHR43681">
    <property type="entry name" value="TRANSMEMBRANE GTPASE FZO"/>
    <property type="match status" value="1"/>
</dbReference>
<dbReference type="Pfam" id="PF00350">
    <property type="entry name" value="Dynamin_N"/>
    <property type="match status" value="1"/>
</dbReference>
<dbReference type="SUPFAM" id="SSF52540">
    <property type="entry name" value="P-loop containing nucleoside triphosphate hydrolases"/>
    <property type="match status" value="1"/>
</dbReference>
<feature type="coiled-coil region" evidence="1">
    <location>
        <begin position="593"/>
        <end position="620"/>
    </location>
</feature>
<dbReference type="PANTHER" id="PTHR43681:SF1">
    <property type="entry name" value="SARCALUMENIN"/>
    <property type="match status" value="1"/>
</dbReference>
<comment type="caution">
    <text evidence="3">The sequence shown here is derived from an EMBL/GenBank/DDBJ whole genome shotgun (WGS) entry which is preliminary data.</text>
</comment>
<evidence type="ECO:0000259" key="2">
    <source>
        <dbReference type="Pfam" id="PF00350"/>
    </source>
</evidence>
<dbReference type="RefSeq" id="WP_124945716.1">
    <property type="nucleotide sequence ID" value="NZ_BHVT01000019.1"/>
</dbReference>
<accession>A0A4R3Y858</accession>
<dbReference type="AlphaFoldDB" id="A0A4R3Y858"/>
<protein>
    <submittedName>
        <fullName evidence="3">Dynamin family protein</fullName>
    </submittedName>
</protein>
<organism evidence="3 4">
    <name type="scientific">Sulfurirhabdus autotrophica</name>
    <dbReference type="NCBI Taxonomy" id="1706046"/>
    <lineage>
        <taxon>Bacteria</taxon>
        <taxon>Pseudomonadati</taxon>
        <taxon>Pseudomonadota</taxon>
        <taxon>Betaproteobacteria</taxon>
        <taxon>Nitrosomonadales</taxon>
        <taxon>Sulfuricellaceae</taxon>
        <taxon>Sulfurirhabdus</taxon>
    </lineage>
</organism>
<dbReference type="InterPro" id="IPR027417">
    <property type="entry name" value="P-loop_NTPase"/>
</dbReference>
<evidence type="ECO:0000256" key="1">
    <source>
        <dbReference type="SAM" id="Coils"/>
    </source>
</evidence>